<keyword evidence="2" id="KW-1185">Reference proteome</keyword>
<evidence type="ECO:0000313" key="1">
    <source>
        <dbReference type="EMBL" id="ABR74616.1"/>
    </source>
</evidence>
<dbReference type="EMBL" id="CP000746">
    <property type="protein sequence ID" value="ABR74616.1"/>
    <property type="molecule type" value="Genomic_DNA"/>
</dbReference>
<evidence type="ECO:0000313" key="2">
    <source>
        <dbReference type="Proteomes" id="UP000001114"/>
    </source>
</evidence>
<gene>
    <name evidence="1" type="ordered locus">Asuc_1256</name>
</gene>
<reference evidence="2" key="1">
    <citation type="journal article" date="2010" name="BMC Genomics">
        <title>A genomic perspective on the potential of Actinobacillus succinogenes for industrial succinate production.</title>
        <authorList>
            <person name="McKinlay J.B."/>
            <person name="Laivenieks M."/>
            <person name="Schindler B.D."/>
            <person name="McKinlay A.A."/>
            <person name="Siddaramappa S."/>
            <person name="Challacombe J.F."/>
            <person name="Lowry S.R."/>
            <person name="Clum A."/>
            <person name="Lapidus A.L."/>
            <person name="Burkhart K.B."/>
            <person name="Harkins V."/>
            <person name="Vieille C."/>
        </authorList>
    </citation>
    <scope>NUCLEOTIDE SEQUENCE [LARGE SCALE GENOMIC DNA]</scope>
    <source>
        <strain evidence="2">ATCC 55618 / DSM 22257 / CCUG 43843 / 130Z</strain>
    </source>
</reference>
<organism evidence="1 2">
    <name type="scientific">Actinobacillus succinogenes (strain ATCC 55618 / DSM 22257 / CCUG 43843 / 130Z)</name>
    <dbReference type="NCBI Taxonomy" id="339671"/>
    <lineage>
        <taxon>Bacteria</taxon>
        <taxon>Pseudomonadati</taxon>
        <taxon>Pseudomonadota</taxon>
        <taxon>Gammaproteobacteria</taxon>
        <taxon>Pasteurellales</taxon>
        <taxon>Pasteurellaceae</taxon>
        <taxon>Actinobacillus</taxon>
    </lineage>
</organism>
<dbReference type="AlphaFoldDB" id="A6VNR9"/>
<dbReference type="KEGG" id="asu:Asuc_1256"/>
<dbReference type="Proteomes" id="UP000001114">
    <property type="component" value="Chromosome"/>
</dbReference>
<name>A6VNR9_ACTSZ</name>
<proteinExistence type="predicted"/>
<protein>
    <submittedName>
        <fullName evidence="1">Uncharacterized protein</fullName>
    </submittedName>
</protein>
<dbReference type="HOGENOM" id="CLU_825465_0_0_6"/>
<dbReference type="STRING" id="339671.Asuc_1256"/>
<accession>A6VNR9</accession>
<sequence length="336" mass="36653">MSINNMAEYGLTIYNNNQQPVFKTGDNVLTILKKTSVKLSYKSPSGTYTGSMNEVTVPLGVSVPTNAALLLGRAVHKTNGAVRNYTVISVSSHRFSGTNLIIKPKPIADGYGDGSTWESTYDLYVASNQTTSPGQYGVSDFGAMPTFVKSRTARINFPAFGHVSLGATADEIPIVTYSSSYFCPMDSNTIRGDRVHSGYIDVLYVKKVTSVPNNNYGIAVYDGNNSIIVTNDIAPLQLLASYSAADCRTKSYTSTAGVVLAQIPWFTDVDTETVYYHTVSMRIQGGTIDYQLVRSNYYAYTNRNVQGSSAVNTLYKSDIYTFYGGTFLVLNCKNIT</sequence>